<accession>A0ABU6D4Y0</accession>
<dbReference type="Pfam" id="PF01909">
    <property type="entry name" value="NTP_transf_2"/>
    <property type="match status" value="1"/>
</dbReference>
<feature type="domain" description="DUF4037" evidence="2">
    <location>
        <begin position="143"/>
        <end position="220"/>
    </location>
</feature>
<evidence type="ECO:0000259" key="2">
    <source>
        <dbReference type="Pfam" id="PF13228"/>
    </source>
</evidence>
<sequence>MEANQVIQSAVEQLQKVEGIAAIVLGGSRACGTETPESDIDIGVYYRPERPVDIAALEKAAESLDDQHRSGLITPICGWGPWINGGGWLSSGGFPLDVLYRDAAKVSGIIEDCRHGRIDIHYQPGHPHGFCTSIYMGEVARCRPLWDPEGLVAEMKAKTWPYPEALRQATLAKFMWEADFSIANAKKALGRKDVSYAAGHLFRTVSCLVQVLFACNGQYLLNEKGAVAQCSQFAAAPADFERRIQEGFACLTADRVDLTRAIASFTALAGEVQAIARL</sequence>
<dbReference type="InterPro" id="IPR043519">
    <property type="entry name" value="NT_sf"/>
</dbReference>
<protein>
    <submittedName>
        <fullName evidence="3">Nucleotidyltransferase domain-containing protein</fullName>
    </submittedName>
</protein>
<comment type="caution">
    <text evidence="3">The sequence shown here is derived from an EMBL/GenBank/DDBJ whole genome shotgun (WGS) entry which is preliminary data.</text>
</comment>
<organism evidence="3 4">
    <name type="scientific">Paenibacillus chondroitinus</name>
    <dbReference type="NCBI Taxonomy" id="59842"/>
    <lineage>
        <taxon>Bacteria</taxon>
        <taxon>Bacillati</taxon>
        <taxon>Bacillota</taxon>
        <taxon>Bacilli</taxon>
        <taxon>Bacillales</taxon>
        <taxon>Paenibacillaceae</taxon>
        <taxon>Paenibacillus</taxon>
    </lineage>
</organism>
<dbReference type="Proteomes" id="UP001355653">
    <property type="component" value="Unassembled WGS sequence"/>
</dbReference>
<dbReference type="EMBL" id="JAROBY010000005">
    <property type="protein sequence ID" value="MEB4792778.1"/>
    <property type="molecule type" value="Genomic_DNA"/>
</dbReference>
<proteinExistence type="predicted"/>
<name>A0ABU6D4Y0_9BACL</name>
<evidence type="ECO:0000313" key="4">
    <source>
        <dbReference type="Proteomes" id="UP001355653"/>
    </source>
</evidence>
<dbReference type="Pfam" id="PF13228">
    <property type="entry name" value="DUF4037"/>
    <property type="match status" value="1"/>
</dbReference>
<dbReference type="RefSeq" id="WP_127450369.1">
    <property type="nucleotide sequence ID" value="NZ_JAROBY010000005.1"/>
</dbReference>
<evidence type="ECO:0000313" key="3">
    <source>
        <dbReference type="EMBL" id="MEB4792778.1"/>
    </source>
</evidence>
<gene>
    <name evidence="3" type="ORF">P5G65_02630</name>
</gene>
<feature type="domain" description="Polymerase nucleotidyl transferase" evidence="1">
    <location>
        <begin position="11"/>
        <end position="52"/>
    </location>
</feature>
<dbReference type="InterPro" id="IPR002934">
    <property type="entry name" value="Polymerase_NTP_transf_dom"/>
</dbReference>
<evidence type="ECO:0000259" key="1">
    <source>
        <dbReference type="Pfam" id="PF01909"/>
    </source>
</evidence>
<keyword evidence="4" id="KW-1185">Reference proteome</keyword>
<dbReference type="CDD" id="cd05403">
    <property type="entry name" value="NT_KNTase_like"/>
    <property type="match status" value="1"/>
</dbReference>
<dbReference type="SUPFAM" id="SSF81301">
    <property type="entry name" value="Nucleotidyltransferase"/>
    <property type="match status" value="1"/>
</dbReference>
<dbReference type="Gene3D" id="3.30.460.10">
    <property type="entry name" value="Beta Polymerase, domain 2"/>
    <property type="match status" value="1"/>
</dbReference>
<dbReference type="InterPro" id="IPR025117">
    <property type="entry name" value="DUF4037"/>
</dbReference>
<reference evidence="3 4" key="1">
    <citation type="submission" date="2023-03" db="EMBL/GenBank/DDBJ databases">
        <title>Bacillus Genome Sequencing.</title>
        <authorList>
            <person name="Dunlap C."/>
        </authorList>
    </citation>
    <scope>NUCLEOTIDE SEQUENCE [LARGE SCALE GENOMIC DNA]</scope>
    <source>
        <strain evidence="3 4">NRS-1351</strain>
    </source>
</reference>